<organism evidence="1 2">
    <name type="scientific">Neisseria mucosa (strain ATCC 25996 / DSM 4631 / NCTC 10774 / M26)</name>
    <dbReference type="NCBI Taxonomy" id="546266"/>
    <lineage>
        <taxon>Bacteria</taxon>
        <taxon>Pseudomonadati</taxon>
        <taxon>Pseudomonadota</taxon>
        <taxon>Betaproteobacteria</taxon>
        <taxon>Neisseriales</taxon>
        <taxon>Neisseriaceae</taxon>
        <taxon>Neisseria</taxon>
    </lineage>
</organism>
<dbReference type="AlphaFoldDB" id="D2ZUK9"/>
<proteinExistence type="predicted"/>
<evidence type="ECO:0000313" key="1">
    <source>
        <dbReference type="EMBL" id="EFC89394.1"/>
    </source>
</evidence>
<comment type="caution">
    <text evidence="1">The sequence shown here is derived from an EMBL/GenBank/DDBJ whole genome shotgun (WGS) entry which is preliminary data.</text>
</comment>
<name>D2ZUK9_NEIM2</name>
<accession>D2ZUK9</accession>
<dbReference type="EMBL" id="ACDX02000003">
    <property type="protein sequence ID" value="EFC89394.1"/>
    <property type="molecule type" value="Genomic_DNA"/>
</dbReference>
<gene>
    <name evidence="1" type="ORF">NEIMUCOT_04299</name>
</gene>
<reference evidence="1 2" key="1">
    <citation type="submission" date="2009-10" db="EMBL/GenBank/DDBJ databases">
        <authorList>
            <person name="Weinstock G."/>
            <person name="Sodergren E."/>
            <person name="Clifton S."/>
            <person name="Fulton L."/>
            <person name="Fulton B."/>
            <person name="Courtney L."/>
            <person name="Fronick C."/>
            <person name="Harrison M."/>
            <person name="Strong C."/>
            <person name="Farmer C."/>
            <person name="Delahaunty K."/>
            <person name="Markovic C."/>
            <person name="Hall O."/>
            <person name="Minx P."/>
            <person name="Tomlinson C."/>
            <person name="Mitreva M."/>
            <person name="Nelson J."/>
            <person name="Hou S."/>
            <person name="Wollam A."/>
            <person name="Pepin K.H."/>
            <person name="Johnson M."/>
            <person name="Bhonagiri V."/>
            <person name="Nash W.E."/>
            <person name="Warren W."/>
            <person name="Chinwalla A."/>
            <person name="Mardis E.R."/>
            <person name="Wilson R.K."/>
        </authorList>
    </citation>
    <scope>NUCLEOTIDE SEQUENCE [LARGE SCALE GENOMIC DNA]</scope>
    <source>
        <strain evidence="2">ATCC 25996 / DSM 4631 / NCTC 10774 / M26</strain>
    </source>
</reference>
<evidence type="ECO:0000313" key="2">
    <source>
        <dbReference type="Proteomes" id="UP000003344"/>
    </source>
</evidence>
<protein>
    <submittedName>
        <fullName evidence="1">Uncharacterized protein</fullName>
    </submittedName>
</protein>
<sequence>MYQTPTLTFLSKCKGRLKSPGYGLFRRPFSYSSLFTVSRQGDEFNQHFFKNKAEHAQAQYQEQNRDAEFARLGFFAQVPDDKAQEDNQSGQADFHCPVRKFCFTHNRFPYLMLCVF</sequence>
<dbReference type="Proteomes" id="UP000003344">
    <property type="component" value="Unassembled WGS sequence"/>
</dbReference>